<name>A0A8D8K5P8_CULPI</name>
<dbReference type="AlphaFoldDB" id="A0A8D8K5P8"/>
<dbReference type="EMBL" id="HBUE01207327">
    <property type="protein sequence ID" value="CAG6532760.1"/>
    <property type="molecule type" value="Transcribed_RNA"/>
</dbReference>
<protein>
    <submittedName>
        <fullName evidence="1">(northern house mosquito) hypothetical protein</fullName>
    </submittedName>
</protein>
<dbReference type="EMBL" id="HBUE01313628">
    <property type="protein sequence ID" value="CAG6584625.1"/>
    <property type="molecule type" value="Transcribed_RNA"/>
</dbReference>
<dbReference type="EMBL" id="HBUE01207322">
    <property type="protein sequence ID" value="CAG6532753.1"/>
    <property type="molecule type" value="Transcribed_RNA"/>
</dbReference>
<organism evidence="1">
    <name type="scientific">Culex pipiens</name>
    <name type="common">House mosquito</name>
    <dbReference type="NCBI Taxonomy" id="7175"/>
    <lineage>
        <taxon>Eukaryota</taxon>
        <taxon>Metazoa</taxon>
        <taxon>Ecdysozoa</taxon>
        <taxon>Arthropoda</taxon>
        <taxon>Hexapoda</taxon>
        <taxon>Insecta</taxon>
        <taxon>Pterygota</taxon>
        <taxon>Neoptera</taxon>
        <taxon>Endopterygota</taxon>
        <taxon>Diptera</taxon>
        <taxon>Nematocera</taxon>
        <taxon>Culicoidea</taxon>
        <taxon>Culicidae</taxon>
        <taxon>Culicinae</taxon>
        <taxon>Culicini</taxon>
        <taxon>Culex</taxon>
        <taxon>Culex</taxon>
    </lineage>
</organism>
<dbReference type="EMBL" id="HBUE01313633">
    <property type="protein sequence ID" value="CAG6584632.1"/>
    <property type="molecule type" value="Transcribed_RNA"/>
</dbReference>
<proteinExistence type="predicted"/>
<evidence type="ECO:0000313" key="1">
    <source>
        <dbReference type="EMBL" id="CAG6584625.1"/>
    </source>
</evidence>
<accession>A0A8D8K5P8</accession>
<reference evidence="1" key="1">
    <citation type="submission" date="2021-05" db="EMBL/GenBank/DDBJ databases">
        <authorList>
            <person name="Alioto T."/>
            <person name="Alioto T."/>
            <person name="Gomez Garrido J."/>
        </authorList>
    </citation>
    <scope>NUCLEOTIDE SEQUENCE</scope>
</reference>
<sequence>MSFCYLFRWLYFGWFWFRKIVQPRRHGQEDTHTRTHTHGQKRPPGVESLVFLEGGTSSATNFDYGDESFSNRFAGQSNHQSPLQLWRPQAFRMRDLWQLESVLLGNGVTEAVPQ</sequence>